<comment type="caution">
    <text evidence="1">The sequence shown here is derived from an EMBL/GenBank/DDBJ whole genome shotgun (WGS) entry which is preliminary data.</text>
</comment>
<dbReference type="Proteomes" id="UP000289200">
    <property type="component" value="Unassembled WGS sequence"/>
</dbReference>
<dbReference type="EMBL" id="UWOC01000066">
    <property type="protein sequence ID" value="VCU07735.1"/>
    <property type="molecule type" value="Genomic_DNA"/>
</dbReference>
<keyword evidence="2" id="KW-1185">Reference proteome</keyword>
<dbReference type="AlphaFoldDB" id="A0A3S4DDN7"/>
<dbReference type="RefSeq" id="WP_129607951.1">
    <property type="nucleotide sequence ID" value="NZ_UWOC01000066.1"/>
</dbReference>
<name>A0A3S4DDN7_9BRAD</name>
<evidence type="ECO:0000313" key="1">
    <source>
        <dbReference type="EMBL" id="VCU07735.1"/>
    </source>
</evidence>
<reference evidence="2" key="1">
    <citation type="submission" date="2018-10" db="EMBL/GenBank/DDBJ databases">
        <authorList>
            <person name="Peiro R."/>
            <person name="Begona"/>
            <person name="Cbmso G."/>
            <person name="Lopez M."/>
            <person name="Gonzalez S."/>
            <person name="Sacristan E."/>
            <person name="Castillo E."/>
        </authorList>
    </citation>
    <scope>NUCLEOTIDE SEQUENCE [LARGE SCALE GENOMIC DNA]</scope>
</reference>
<evidence type="ECO:0000313" key="2">
    <source>
        <dbReference type="Proteomes" id="UP000289200"/>
    </source>
</evidence>
<gene>
    <name evidence="1" type="ORF">RHODGE_RHODGE_00907</name>
</gene>
<protein>
    <submittedName>
        <fullName evidence="1">Uncharacterized protein</fullName>
    </submittedName>
</protein>
<proteinExistence type="predicted"/>
<accession>A0A3S4DDN7</accession>
<organism evidence="1 2">
    <name type="scientific">Rhodoplanes serenus</name>
    <dbReference type="NCBI Taxonomy" id="200615"/>
    <lineage>
        <taxon>Bacteria</taxon>
        <taxon>Pseudomonadati</taxon>
        <taxon>Pseudomonadota</taxon>
        <taxon>Alphaproteobacteria</taxon>
        <taxon>Hyphomicrobiales</taxon>
        <taxon>Nitrobacteraceae</taxon>
        <taxon>Rhodoplanes</taxon>
    </lineage>
</organism>
<sequence>MSDDDQQRFQAAANQEFMSIRTSVVKIDEKLVYMHAAEYSAYQLGKITQLLERLTVAVERLADAKASPK</sequence>